<dbReference type="Gene3D" id="3.40.50.10420">
    <property type="entry name" value="NagB/RpiA/CoA transferase-like"/>
    <property type="match status" value="1"/>
</dbReference>
<dbReference type="KEGG" id="ddf:DEFDS_0480"/>
<dbReference type="SUPFAM" id="SSF100950">
    <property type="entry name" value="NagB/RpiA/CoA transferase-like"/>
    <property type="match status" value="1"/>
</dbReference>
<dbReference type="EMBL" id="AP011529">
    <property type="protein sequence ID" value="BAI79974.1"/>
    <property type="molecule type" value="Genomic_DNA"/>
</dbReference>
<keyword evidence="6" id="KW-0460">Magnesium</keyword>
<dbReference type="GO" id="GO:0035999">
    <property type="term" value="P:tetrahydrofolate interconversion"/>
    <property type="evidence" value="ECO:0007669"/>
    <property type="project" value="TreeGrafter"/>
</dbReference>
<evidence type="ECO:0000256" key="5">
    <source>
        <dbReference type="PIRSR" id="PIRSR006806-1"/>
    </source>
</evidence>
<dbReference type="NCBIfam" id="TIGR02727">
    <property type="entry name" value="MTHFS_bact"/>
    <property type="match status" value="1"/>
</dbReference>
<evidence type="ECO:0000313" key="8">
    <source>
        <dbReference type="EMBL" id="BAI79974.1"/>
    </source>
</evidence>
<dbReference type="PANTHER" id="PTHR23407">
    <property type="entry name" value="ATPASE INHIBITOR/5-FORMYLTETRAHYDROFOLATE CYCLO-LIGASE"/>
    <property type="match status" value="1"/>
</dbReference>
<dbReference type="GO" id="GO:0030272">
    <property type="term" value="F:5-formyltetrahydrofolate cyclo-ligase activity"/>
    <property type="evidence" value="ECO:0007669"/>
    <property type="project" value="UniProtKB-EC"/>
</dbReference>
<dbReference type="Pfam" id="PF01812">
    <property type="entry name" value="5-FTHF_cyc-lig"/>
    <property type="match status" value="1"/>
</dbReference>
<evidence type="ECO:0000256" key="4">
    <source>
        <dbReference type="ARBA" id="ARBA00023134"/>
    </source>
</evidence>
<dbReference type="InterPro" id="IPR024185">
    <property type="entry name" value="FTHF_cligase-like_sf"/>
</dbReference>
<dbReference type="InterPro" id="IPR037171">
    <property type="entry name" value="NagB/RpiA_transferase-like"/>
</dbReference>
<evidence type="ECO:0000256" key="3">
    <source>
        <dbReference type="ARBA" id="ARBA00022840"/>
    </source>
</evidence>
<dbReference type="GO" id="GO:0046872">
    <property type="term" value="F:metal ion binding"/>
    <property type="evidence" value="ECO:0007669"/>
    <property type="project" value="UniProtKB-KW"/>
</dbReference>
<evidence type="ECO:0000256" key="2">
    <source>
        <dbReference type="ARBA" id="ARBA00022741"/>
    </source>
</evidence>
<comment type="catalytic activity">
    <reaction evidence="6">
        <text>(6S)-5-formyl-5,6,7,8-tetrahydrofolate + ATP = (6R)-5,10-methenyltetrahydrofolate + ADP + phosphate</text>
        <dbReference type="Rhea" id="RHEA:10488"/>
        <dbReference type="ChEBI" id="CHEBI:30616"/>
        <dbReference type="ChEBI" id="CHEBI:43474"/>
        <dbReference type="ChEBI" id="CHEBI:57455"/>
        <dbReference type="ChEBI" id="CHEBI:57457"/>
        <dbReference type="ChEBI" id="CHEBI:456216"/>
        <dbReference type="EC" id="6.3.3.2"/>
    </reaction>
</comment>
<dbReference type="GO" id="GO:0009396">
    <property type="term" value="P:folic acid-containing compound biosynthetic process"/>
    <property type="evidence" value="ECO:0007669"/>
    <property type="project" value="TreeGrafter"/>
</dbReference>
<keyword evidence="3 5" id="KW-0067">ATP-binding</keyword>
<reference evidence="8 9" key="1">
    <citation type="journal article" date="2010" name="DNA Res.">
        <title>Bacterial lifestyle in a deep-sea hydrothermal vent chimney revealed by the genome sequence of the thermophilic bacterium Deferribacter desulfuricans SSM1.</title>
        <authorList>
            <person name="Takaki Y."/>
            <person name="Shimamura S."/>
            <person name="Nakagawa S."/>
            <person name="Fukuhara Y."/>
            <person name="Horikawa H."/>
            <person name="Ankai A."/>
            <person name="Harada T."/>
            <person name="Hosoyama A."/>
            <person name="Oguchi A."/>
            <person name="Fukui S."/>
            <person name="Fujita N."/>
            <person name="Takami H."/>
            <person name="Takai K."/>
        </authorList>
    </citation>
    <scope>NUCLEOTIDE SEQUENCE [LARGE SCALE GENOMIC DNA]</scope>
    <source>
        <strain evidence="9">DSM 14783 / JCM 11476 / NBRC 101012 / SSM1</strain>
    </source>
</reference>
<keyword evidence="8" id="KW-0436">Ligase</keyword>
<dbReference type="EC" id="6.3.3.2" evidence="6"/>
<keyword evidence="2 5" id="KW-0547">Nucleotide-binding</keyword>
<dbReference type="STRING" id="639282.DEFDS_0480"/>
<keyword evidence="9" id="KW-1185">Reference proteome</keyword>
<protein>
    <recommendedName>
        <fullName evidence="6">5-formyltetrahydrofolate cyclo-ligase</fullName>
        <ecNumber evidence="6">6.3.3.2</ecNumber>
    </recommendedName>
</protein>
<dbReference type="PIRSF" id="PIRSF006806">
    <property type="entry name" value="FTHF_cligase"/>
    <property type="match status" value="1"/>
</dbReference>
<dbReference type="GO" id="GO:0005524">
    <property type="term" value="F:ATP binding"/>
    <property type="evidence" value="ECO:0007669"/>
    <property type="project" value="UniProtKB-KW"/>
</dbReference>
<feature type="binding site" evidence="5">
    <location>
        <begin position="3"/>
        <end position="7"/>
    </location>
    <ligand>
        <name>ATP</name>
        <dbReference type="ChEBI" id="CHEBI:30616"/>
    </ligand>
</feature>
<accession>D3PBK1</accession>
<gene>
    <name evidence="8" type="ordered locus">DEFDS_0480</name>
</gene>
<proteinExistence type="inferred from homology"/>
<comment type="similarity">
    <text evidence="1 6">Belongs to the 5-formyltetrahydrofolate cyclo-ligase family.</text>
</comment>
<dbReference type="GO" id="GO:0005525">
    <property type="term" value="F:GTP binding"/>
    <property type="evidence" value="ECO:0007669"/>
    <property type="project" value="UniProtKB-KW"/>
</dbReference>
<evidence type="ECO:0000313" key="9">
    <source>
        <dbReference type="Proteomes" id="UP000001520"/>
    </source>
</evidence>
<evidence type="ECO:0000256" key="6">
    <source>
        <dbReference type="RuleBase" id="RU361279"/>
    </source>
</evidence>
<comment type="cofactor">
    <cofactor evidence="6">
        <name>Mg(2+)</name>
        <dbReference type="ChEBI" id="CHEBI:18420"/>
    </cofactor>
</comment>
<feature type="domain" description="GB1/RHD3-type G" evidence="7">
    <location>
        <begin position="1"/>
        <end position="38"/>
    </location>
</feature>
<dbReference type="Proteomes" id="UP000001520">
    <property type="component" value="Chromosome"/>
</dbReference>
<dbReference type="InterPro" id="IPR030386">
    <property type="entry name" value="G_GB1_RHD3_dom"/>
</dbReference>
<keyword evidence="4" id="KW-0342">GTP-binding</keyword>
<evidence type="ECO:0000259" key="7">
    <source>
        <dbReference type="PROSITE" id="PS51715"/>
    </source>
</evidence>
<dbReference type="RefSeq" id="WP_013007222.1">
    <property type="nucleotide sequence ID" value="NC_013939.1"/>
</dbReference>
<dbReference type="AlphaFoldDB" id="D3PBK1"/>
<dbReference type="HOGENOM" id="CLU_066245_2_2_0"/>
<evidence type="ECO:0000256" key="1">
    <source>
        <dbReference type="ARBA" id="ARBA00010638"/>
    </source>
</evidence>
<feature type="binding site" evidence="5">
    <location>
        <begin position="125"/>
        <end position="133"/>
    </location>
    <ligand>
        <name>ATP</name>
        <dbReference type="ChEBI" id="CHEBI:30616"/>
    </ligand>
</feature>
<feature type="binding site" evidence="5">
    <location>
        <position position="47"/>
    </location>
    <ligand>
        <name>substrate</name>
    </ligand>
</feature>
<dbReference type="PROSITE" id="PS51715">
    <property type="entry name" value="G_GB1_RHD3"/>
    <property type="match status" value="1"/>
</dbReference>
<sequence length="180" mass="21220">MNKNMLRQQFKEKRKNLDRNFVEKTSKVITDNFLSRYGGFDRYFLYVSFDNEVRTIELITHLKNMGKEVFLPILVNDEILAGYFEDFESMKKNRFGVLEPIKVTSEDYFDVVVAPGVVFDIECYRLGFGKGYYDRFLKKIQKKVCVGFAYDFQVIEKLPVEKHDVKLDAVLTEKREIGGY</sequence>
<dbReference type="eggNOG" id="COG0212">
    <property type="taxonomic scope" value="Bacteria"/>
</dbReference>
<feature type="binding site" evidence="5">
    <location>
        <position position="52"/>
    </location>
    <ligand>
        <name>substrate</name>
    </ligand>
</feature>
<keyword evidence="6" id="KW-0479">Metal-binding</keyword>
<organism evidence="8 9">
    <name type="scientific">Deferribacter desulfuricans (strain DSM 14783 / JCM 11476 / NBRC 101012 / SSM1)</name>
    <dbReference type="NCBI Taxonomy" id="639282"/>
    <lineage>
        <taxon>Bacteria</taxon>
        <taxon>Pseudomonadati</taxon>
        <taxon>Deferribacterota</taxon>
        <taxon>Deferribacteres</taxon>
        <taxon>Deferribacterales</taxon>
        <taxon>Deferribacteraceae</taxon>
        <taxon>Deferribacter</taxon>
    </lineage>
</organism>
<dbReference type="OrthoDB" id="9801938at2"/>
<name>D3PBK1_DEFDS</name>
<dbReference type="InterPro" id="IPR002698">
    <property type="entry name" value="FTHF_cligase"/>
</dbReference>
<dbReference type="PANTHER" id="PTHR23407:SF1">
    <property type="entry name" value="5-FORMYLTETRAHYDROFOLATE CYCLO-LIGASE"/>
    <property type="match status" value="1"/>
</dbReference>